<dbReference type="InterPro" id="IPR052362">
    <property type="entry name" value="HTH-GbsR_regulator"/>
</dbReference>
<evidence type="ECO:0000256" key="4">
    <source>
        <dbReference type="PIRNR" id="PIRNR006707"/>
    </source>
</evidence>
<accession>A0ABQ5V6L4</accession>
<evidence type="ECO:0000313" key="7">
    <source>
        <dbReference type="Proteomes" id="UP001161391"/>
    </source>
</evidence>
<sequence length="185" mass="21164">MTETTKTIEIMPEAVRRFILHWGDMGQQWGVNRSIAQIHALLYISERPLPADVISDSLGIARSNVSNSLKELMSYKIVQRVPVAGERRDHFTAETDVWELARRIAAVRKAREIDPALETLAHCLSDADGDMQVTDEQRRRLREMHAFTADMDRWYTQMQAVPVRTLTRLVRLGDRIVALLGLTAR</sequence>
<reference evidence="6" key="1">
    <citation type="journal article" date="2014" name="Int. J. Syst. Evol. Microbiol.">
        <title>Complete genome of a new Firmicutes species belonging to the dominant human colonic microbiota ('Ruminococcus bicirculans') reveals two chromosomes and a selective capacity to utilize plant glucans.</title>
        <authorList>
            <consortium name="NISC Comparative Sequencing Program"/>
            <person name="Wegmann U."/>
            <person name="Louis P."/>
            <person name="Goesmann A."/>
            <person name="Henrissat B."/>
            <person name="Duncan S.H."/>
            <person name="Flint H.J."/>
        </authorList>
    </citation>
    <scope>NUCLEOTIDE SEQUENCE</scope>
    <source>
        <strain evidence="6">NBRC 108219</strain>
    </source>
</reference>
<dbReference type="PANTHER" id="PTHR38465:SF1">
    <property type="entry name" value="HTH-TYPE TRANSCRIPTIONAL REGULATOR MJ1563-RELATED"/>
    <property type="match status" value="1"/>
</dbReference>
<feature type="domain" description="HTH marR-type" evidence="5">
    <location>
        <begin position="30"/>
        <end position="88"/>
    </location>
</feature>
<dbReference type="PIRSF" id="PIRSF006707">
    <property type="entry name" value="MJ1563"/>
    <property type="match status" value="1"/>
</dbReference>
<evidence type="ECO:0000313" key="6">
    <source>
        <dbReference type="EMBL" id="GLQ22629.1"/>
    </source>
</evidence>
<keyword evidence="1 4" id="KW-0805">Transcription regulation</keyword>
<dbReference type="SUPFAM" id="SSF46785">
    <property type="entry name" value="Winged helix' DNA-binding domain"/>
    <property type="match status" value="1"/>
</dbReference>
<evidence type="ECO:0000256" key="1">
    <source>
        <dbReference type="ARBA" id="ARBA00023015"/>
    </source>
</evidence>
<evidence type="ECO:0000259" key="5">
    <source>
        <dbReference type="Pfam" id="PF12802"/>
    </source>
</evidence>
<gene>
    <name evidence="6" type="ORF">GCM10007853_05030</name>
</gene>
<protein>
    <recommendedName>
        <fullName evidence="4">HTH-type transcriptional regulator</fullName>
    </recommendedName>
</protein>
<dbReference type="InterPro" id="IPR036388">
    <property type="entry name" value="WH-like_DNA-bd_sf"/>
</dbReference>
<comment type="caution">
    <text evidence="6">The sequence shown here is derived from an EMBL/GenBank/DDBJ whole genome shotgun (WGS) entry which is preliminary data.</text>
</comment>
<dbReference type="Pfam" id="PF12802">
    <property type="entry name" value="MarR_2"/>
    <property type="match status" value="1"/>
</dbReference>
<evidence type="ECO:0000256" key="3">
    <source>
        <dbReference type="ARBA" id="ARBA00023163"/>
    </source>
</evidence>
<dbReference type="RefSeq" id="WP_284387153.1">
    <property type="nucleotide sequence ID" value="NZ_BSNK01000001.1"/>
</dbReference>
<dbReference type="InterPro" id="IPR036390">
    <property type="entry name" value="WH_DNA-bd_sf"/>
</dbReference>
<dbReference type="Gene3D" id="1.10.10.10">
    <property type="entry name" value="Winged helix-like DNA-binding domain superfamily/Winged helix DNA-binding domain"/>
    <property type="match status" value="1"/>
</dbReference>
<evidence type="ECO:0000256" key="2">
    <source>
        <dbReference type="ARBA" id="ARBA00023125"/>
    </source>
</evidence>
<dbReference type="InterPro" id="IPR026282">
    <property type="entry name" value="MJ1563"/>
</dbReference>
<dbReference type="EMBL" id="BSNK01000001">
    <property type="protein sequence ID" value="GLQ22629.1"/>
    <property type="molecule type" value="Genomic_DNA"/>
</dbReference>
<comment type="similarity">
    <text evidence="4">Belongs to the GbsR family.</text>
</comment>
<keyword evidence="2 4" id="KW-0238">DNA-binding</keyword>
<dbReference type="InterPro" id="IPR000835">
    <property type="entry name" value="HTH_MarR-typ"/>
</dbReference>
<name>A0ABQ5V6L4_9PROT</name>
<reference evidence="6" key="2">
    <citation type="submission" date="2023-01" db="EMBL/GenBank/DDBJ databases">
        <title>Draft genome sequence of Algimonas ampicilliniresistens strain NBRC 108219.</title>
        <authorList>
            <person name="Sun Q."/>
            <person name="Mori K."/>
        </authorList>
    </citation>
    <scope>NUCLEOTIDE SEQUENCE</scope>
    <source>
        <strain evidence="6">NBRC 108219</strain>
    </source>
</reference>
<organism evidence="6 7">
    <name type="scientific">Algimonas ampicilliniresistens</name>
    <dbReference type="NCBI Taxonomy" id="1298735"/>
    <lineage>
        <taxon>Bacteria</taxon>
        <taxon>Pseudomonadati</taxon>
        <taxon>Pseudomonadota</taxon>
        <taxon>Alphaproteobacteria</taxon>
        <taxon>Maricaulales</taxon>
        <taxon>Robiginitomaculaceae</taxon>
        <taxon>Algimonas</taxon>
    </lineage>
</organism>
<keyword evidence="7" id="KW-1185">Reference proteome</keyword>
<dbReference type="Proteomes" id="UP001161391">
    <property type="component" value="Unassembled WGS sequence"/>
</dbReference>
<keyword evidence="3 4" id="KW-0804">Transcription</keyword>
<dbReference type="PANTHER" id="PTHR38465">
    <property type="entry name" value="HTH-TYPE TRANSCRIPTIONAL REGULATOR MJ1563-RELATED"/>
    <property type="match status" value="1"/>
</dbReference>
<proteinExistence type="inferred from homology"/>